<proteinExistence type="predicted"/>
<evidence type="ECO:0000313" key="2">
    <source>
        <dbReference type="Proteomes" id="UP000799324"/>
    </source>
</evidence>
<dbReference type="EMBL" id="MU004289">
    <property type="protein sequence ID" value="KAF2662633.1"/>
    <property type="molecule type" value="Genomic_DNA"/>
</dbReference>
<dbReference type="AlphaFoldDB" id="A0A6A6TUI7"/>
<reference evidence="1" key="1">
    <citation type="journal article" date="2020" name="Stud. Mycol.">
        <title>101 Dothideomycetes genomes: a test case for predicting lifestyles and emergence of pathogens.</title>
        <authorList>
            <person name="Haridas S."/>
            <person name="Albert R."/>
            <person name="Binder M."/>
            <person name="Bloem J."/>
            <person name="Labutti K."/>
            <person name="Salamov A."/>
            <person name="Andreopoulos B."/>
            <person name="Baker S."/>
            <person name="Barry K."/>
            <person name="Bills G."/>
            <person name="Bluhm B."/>
            <person name="Cannon C."/>
            <person name="Castanera R."/>
            <person name="Culley D."/>
            <person name="Daum C."/>
            <person name="Ezra D."/>
            <person name="Gonzalez J."/>
            <person name="Henrissat B."/>
            <person name="Kuo A."/>
            <person name="Liang C."/>
            <person name="Lipzen A."/>
            <person name="Lutzoni F."/>
            <person name="Magnuson J."/>
            <person name="Mondo S."/>
            <person name="Nolan M."/>
            <person name="Ohm R."/>
            <person name="Pangilinan J."/>
            <person name="Park H.-J."/>
            <person name="Ramirez L."/>
            <person name="Alfaro M."/>
            <person name="Sun H."/>
            <person name="Tritt A."/>
            <person name="Yoshinaga Y."/>
            <person name="Zwiers L.-H."/>
            <person name="Turgeon B."/>
            <person name="Goodwin S."/>
            <person name="Spatafora J."/>
            <person name="Crous P."/>
            <person name="Grigoriev I."/>
        </authorList>
    </citation>
    <scope>NUCLEOTIDE SEQUENCE</scope>
    <source>
        <strain evidence="1">CBS 122681</strain>
    </source>
</reference>
<accession>A0A6A6TUI7</accession>
<sequence length="270" mass="30427">MSQDQECVDYVKELTDAVVSRYTLIQAGHPNAAQLLVENEVDEDLRVIVYQIQCSAFCNNVCNTYPRQTREFIYMHLWSGRDFVVCVDDKAFHWQHGPSGARSCDRTEIAYWVNPDVVGHQFATEAAEVYYPNVDYRQVPVAQLGMFLKRDHFHLPLTPAEHLRGVGVEVSTEKHLGLTTSPGGHVSRRALTSVHKQLVALQPRLRADFSLHVKLGKGCDGPAIPRVLERLGGELLKLRQLGTEVRVSGRDGRSYLLDDDVEAVKMDESE</sequence>
<dbReference type="Proteomes" id="UP000799324">
    <property type="component" value="Unassembled WGS sequence"/>
</dbReference>
<protein>
    <submittedName>
        <fullName evidence="1">Uncharacterized protein</fullName>
    </submittedName>
</protein>
<name>A0A6A6TUI7_9PLEO</name>
<gene>
    <name evidence="1" type="ORF">K491DRAFT_709977</name>
</gene>
<organism evidence="1 2">
    <name type="scientific">Lophiostoma macrostomum CBS 122681</name>
    <dbReference type="NCBI Taxonomy" id="1314788"/>
    <lineage>
        <taxon>Eukaryota</taxon>
        <taxon>Fungi</taxon>
        <taxon>Dikarya</taxon>
        <taxon>Ascomycota</taxon>
        <taxon>Pezizomycotina</taxon>
        <taxon>Dothideomycetes</taxon>
        <taxon>Pleosporomycetidae</taxon>
        <taxon>Pleosporales</taxon>
        <taxon>Lophiostomataceae</taxon>
        <taxon>Lophiostoma</taxon>
    </lineage>
</organism>
<dbReference type="OrthoDB" id="3763466at2759"/>
<keyword evidence="2" id="KW-1185">Reference proteome</keyword>
<evidence type="ECO:0000313" key="1">
    <source>
        <dbReference type="EMBL" id="KAF2662633.1"/>
    </source>
</evidence>